<dbReference type="PROSITE" id="PS51257">
    <property type="entry name" value="PROKAR_LIPOPROTEIN"/>
    <property type="match status" value="1"/>
</dbReference>
<evidence type="ECO:0000313" key="4">
    <source>
        <dbReference type="EMBL" id="TWI15929.1"/>
    </source>
</evidence>
<evidence type="ECO:0000256" key="1">
    <source>
        <dbReference type="ARBA" id="ARBA00022441"/>
    </source>
</evidence>
<organism evidence="4 5">
    <name type="scientific">Sphingobacterium siyangense</name>
    <dbReference type="NCBI Taxonomy" id="459529"/>
    <lineage>
        <taxon>Bacteria</taxon>
        <taxon>Pseudomonadati</taxon>
        <taxon>Bacteroidota</taxon>
        <taxon>Sphingobacteriia</taxon>
        <taxon>Sphingobacteriales</taxon>
        <taxon>Sphingobacteriaceae</taxon>
        <taxon>Sphingobacterium</taxon>
    </lineage>
</organism>
<dbReference type="RefSeq" id="WP_145330338.1">
    <property type="nucleotide sequence ID" value="NZ_VLKR01000036.1"/>
</dbReference>
<dbReference type="SUPFAM" id="SSF117281">
    <property type="entry name" value="Kelch motif"/>
    <property type="match status" value="1"/>
</dbReference>
<dbReference type="AlphaFoldDB" id="A0A562M7N7"/>
<feature type="chain" id="PRO_5021839618" evidence="3">
    <location>
        <begin position="23"/>
        <end position="335"/>
    </location>
</feature>
<gene>
    <name evidence="4" type="ORF">IQ31_04730</name>
</gene>
<sequence length="335" mass="36538">MNKKNWLLVLLAFVLTATTLSSCSKSDDDDDDDEWFQKAAYKGPQTSAAASFVIDKIAYVTTGLASRTNGTPFRIQNTYAYNATANTWSEKTAFPGVARNGAVGFTINNIGYVGAGNDGTNNLKDFYKYNPTSDTWEQIASLPIAVNTAVAFTLNGVAYVGTGETTTAGGTTATNEFYKYDPAKNTWEDVEDAPFTAKRKGAFAFVINNIAYVGGGLSNGSYPKDFYKFDGSKWTKLNDINRDDDSYTYNLARSNASSFVINGYAFVVGGSAGSVTNSIWKYYPNGDYWDNDNQVFQGSSRQDAVGFSIDGNGYITTGLNGSTRFDDTWMFTPIY</sequence>
<dbReference type="Gene3D" id="2.120.10.80">
    <property type="entry name" value="Kelch-type beta propeller"/>
    <property type="match status" value="2"/>
</dbReference>
<dbReference type="Proteomes" id="UP000315908">
    <property type="component" value="Unassembled WGS sequence"/>
</dbReference>
<dbReference type="EMBL" id="VLKR01000036">
    <property type="protein sequence ID" value="TWI15929.1"/>
    <property type="molecule type" value="Genomic_DNA"/>
</dbReference>
<protein>
    <submittedName>
        <fullName evidence="4">N-acetylneuraminic acid mutarotase</fullName>
    </submittedName>
</protein>
<dbReference type="PANTHER" id="PTHR45632">
    <property type="entry name" value="LD33804P"/>
    <property type="match status" value="1"/>
</dbReference>
<comment type="caution">
    <text evidence="4">The sequence shown here is derived from an EMBL/GenBank/DDBJ whole genome shotgun (WGS) entry which is preliminary data.</text>
</comment>
<dbReference type="OrthoDB" id="103335at2"/>
<reference evidence="4 5" key="1">
    <citation type="journal article" date="2015" name="Stand. Genomic Sci.">
        <title>Genomic Encyclopedia of Bacterial and Archaeal Type Strains, Phase III: the genomes of soil and plant-associated and newly described type strains.</title>
        <authorList>
            <person name="Whitman W.B."/>
            <person name="Woyke T."/>
            <person name="Klenk H.P."/>
            <person name="Zhou Y."/>
            <person name="Lilburn T.G."/>
            <person name="Beck B.J."/>
            <person name="De Vos P."/>
            <person name="Vandamme P."/>
            <person name="Eisen J.A."/>
            <person name="Garrity G."/>
            <person name="Hugenholtz P."/>
            <person name="Kyrpides N.C."/>
        </authorList>
    </citation>
    <scope>NUCLEOTIDE SEQUENCE [LARGE SCALE GENOMIC DNA]</scope>
    <source>
        <strain evidence="4 5">CGMCC 1.6855</strain>
    </source>
</reference>
<feature type="signal peptide" evidence="3">
    <location>
        <begin position="1"/>
        <end position="22"/>
    </location>
</feature>
<keyword evidence="3" id="KW-0732">Signal</keyword>
<name>A0A562M7N7_9SPHI</name>
<keyword evidence="2" id="KW-0677">Repeat</keyword>
<dbReference type="InterPro" id="IPR015915">
    <property type="entry name" value="Kelch-typ_b-propeller"/>
</dbReference>
<dbReference type="PANTHER" id="PTHR45632:SF3">
    <property type="entry name" value="KELCH-LIKE PROTEIN 32"/>
    <property type="match status" value="1"/>
</dbReference>
<accession>A0A562M7N7</accession>
<evidence type="ECO:0000256" key="3">
    <source>
        <dbReference type="SAM" id="SignalP"/>
    </source>
</evidence>
<keyword evidence="1" id="KW-0880">Kelch repeat</keyword>
<evidence type="ECO:0000256" key="2">
    <source>
        <dbReference type="ARBA" id="ARBA00022737"/>
    </source>
</evidence>
<dbReference type="InterPro" id="IPR006652">
    <property type="entry name" value="Kelch_1"/>
</dbReference>
<dbReference type="Pfam" id="PF01344">
    <property type="entry name" value="Kelch_1"/>
    <property type="match status" value="2"/>
</dbReference>
<evidence type="ECO:0000313" key="5">
    <source>
        <dbReference type="Proteomes" id="UP000315908"/>
    </source>
</evidence>
<proteinExistence type="predicted"/>